<dbReference type="PANTHER" id="PTHR11274">
    <property type="entry name" value="RAD25/XP-B DNA REPAIR HELICASE"/>
    <property type="match status" value="1"/>
</dbReference>
<reference evidence="5" key="1">
    <citation type="submission" date="2022-05" db="EMBL/GenBank/DDBJ databases">
        <title>The Musa troglodytarum L. genome provides insights into the mechanism of non-climacteric behaviour and enrichment of carotenoids.</title>
        <authorList>
            <person name="Wang J."/>
        </authorList>
    </citation>
    <scope>NUCLEOTIDE SEQUENCE</scope>
    <source>
        <tissue evidence="5">Leaf</tissue>
    </source>
</reference>
<gene>
    <name evidence="5" type="ORF">MUK42_27047</name>
</gene>
<dbReference type="GO" id="GO:0006367">
    <property type="term" value="P:transcription initiation at RNA polymerase II promoter"/>
    <property type="evidence" value="ECO:0007669"/>
    <property type="project" value="TreeGrafter"/>
</dbReference>
<evidence type="ECO:0000313" key="5">
    <source>
        <dbReference type="EMBL" id="URD85128.1"/>
    </source>
</evidence>
<dbReference type="Proteomes" id="UP001055439">
    <property type="component" value="Chromosome 2"/>
</dbReference>
<keyword evidence="1" id="KW-0547">Nucleotide-binding</keyword>
<evidence type="ECO:0000313" key="6">
    <source>
        <dbReference type="Proteomes" id="UP001055439"/>
    </source>
</evidence>
<dbReference type="PANTHER" id="PTHR11274:SF0">
    <property type="entry name" value="GENERAL TRANSCRIPTION AND DNA REPAIR FACTOR IIH HELICASE SUBUNIT XPB"/>
    <property type="match status" value="1"/>
</dbReference>
<dbReference type="GO" id="GO:0097550">
    <property type="term" value="C:transcription preinitiation complex"/>
    <property type="evidence" value="ECO:0007669"/>
    <property type="project" value="TreeGrafter"/>
</dbReference>
<evidence type="ECO:0000256" key="1">
    <source>
        <dbReference type="ARBA" id="ARBA00022741"/>
    </source>
</evidence>
<dbReference type="OrthoDB" id="10262986at2759"/>
<accession>A0A9E7F0H9</accession>
<dbReference type="GO" id="GO:0005524">
    <property type="term" value="F:ATP binding"/>
    <property type="evidence" value="ECO:0007669"/>
    <property type="project" value="UniProtKB-KW"/>
</dbReference>
<evidence type="ECO:0000256" key="4">
    <source>
        <dbReference type="ARBA" id="ARBA00022840"/>
    </source>
</evidence>
<protein>
    <submittedName>
        <fullName evidence="5">DNA repair helicase</fullName>
    </submittedName>
</protein>
<keyword evidence="4" id="KW-0067">ATP-binding</keyword>
<dbReference type="GO" id="GO:0000112">
    <property type="term" value="C:nucleotide-excision repair factor 3 complex"/>
    <property type="evidence" value="ECO:0007669"/>
    <property type="project" value="TreeGrafter"/>
</dbReference>
<dbReference type="AlphaFoldDB" id="A0A9E7F0H9"/>
<dbReference type="GO" id="GO:0005675">
    <property type="term" value="C:transcription factor TFIIH holo complex"/>
    <property type="evidence" value="ECO:0007669"/>
    <property type="project" value="TreeGrafter"/>
</dbReference>
<name>A0A9E7F0H9_9LILI</name>
<proteinExistence type="predicted"/>
<keyword evidence="6" id="KW-1185">Reference proteome</keyword>
<organism evidence="5 6">
    <name type="scientific">Musa troglodytarum</name>
    <name type="common">fe'i banana</name>
    <dbReference type="NCBI Taxonomy" id="320322"/>
    <lineage>
        <taxon>Eukaryota</taxon>
        <taxon>Viridiplantae</taxon>
        <taxon>Streptophyta</taxon>
        <taxon>Embryophyta</taxon>
        <taxon>Tracheophyta</taxon>
        <taxon>Spermatophyta</taxon>
        <taxon>Magnoliopsida</taxon>
        <taxon>Liliopsida</taxon>
        <taxon>Zingiberales</taxon>
        <taxon>Musaceae</taxon>
        <taxon>Musa</taxon>
    </lineage>
</organism>
<keyword evidence="2" id="KW-0378">Hydrolase</keyword>
<dbReference type="EMBL" id="CP097504">
    <property type="protein sequence ID" value="URD85128.1"/>
    <property type="molecule type" value="Genomic_DNA"/>
</dbReference>
<dbReference type="GO" id="GO:0016787">
    <property type="term" value="F:hydrolase activity"/>
    <property type="evidence" value="ECO:0007669"/>
    <property type="project" value="UniProtKB-KW"/>
</dbReference>
<sequence length="85" mass="9773">MDFTQLELKSDHANRPLLACADVRIFLETFFPLYKQAYDFLVAVTEPVCRHCGKLEQSVKGTYSSFSTIVGLSYYSKCTLEPRRQ</sequence>
<dbReference type="GO" id="GO:0043138">
    <property type="term" value="F:3'-5' DNA helicase activity"/>
    <property type="evidence" value="ECO:0007669"/>
    <property type="project" value="TreeGrafter"/>
</dbReference>
<evidence type="ECO:0000256" key="3">
    <source>
        <dbReference type="ARBA" id="ARBA00022806"/>
    </source>
</evidence>
<dbReference type="InterPro" id="IPR050615">
    <property type="entry name" value="ATP-dep_DNA_Helicase"/>
</dbReference>
<evidence type="ECO:0000256" key="2">
    <source>
        <dbReference type="ARBA" id="ARBA00022801"/>
    </source>
</evidence>
<keyword evidence="3 5" id="KW-0347">Helicase</keyword>